<feature type="transmembrane region" description="Helical" evidence="8">
    <location>
        <begin position="192"/>
        <end position="210"/>
    </location>
</feature>
<dbReference type="GO" id="GO:0042773">
    <property type="term" value="P:ATP synthesis coupled electron transport"/>
    <property type="evidence" value="ECO:0007669"/>
    <property type="project" value="InterPro"/>
</dbReference>
<dbReference type="InterPro" id="IPR001750">
    <property type="entry name" value="ND/Mrp_TM"/>
</dbReference>
<name>A0A850TD88_9BACT</name>
<comment type="caution">
    <text evidence="10">The sequence shown here is derived from an EMBL/GenBank/DDBJ whole genome shotgun (WGS) entry which is preliminary data.</text>
</comment>
<feature type="transmembrane region" description="Helical" evidence="8">
    <location>
        <begin position="34"/>
        <end position="53"/>
    </location>
</feature>
<keyword evidence="2" id="KW-1003">Cell membrane</keyword>
<evidence type="ECO:0000256" key="1">
    <source>
        <dbReference type="ARBA" id="ARBA00004651"/>
    </source>
</evidence>
<feature type="transmembrane region" description="Helical" evidence="8">
    <location>
        <begin position="581"/>
        <end position="601"/>
    </location>
</feature>
<comment type="subcellular location">
    <subcellularLocation>
        <location evidence="1">Cell membrane</location>
        <topology evidence="1">Multi-pass membrane protein</topology>
    </subcellularLocation>
    <subcellularLocation>
        <location evidence="7">Membrane</location>
        <topology evidence="7">Multi-pass membrane protein</topology>
    </subcellularLocation>
</comment>
<dbReference type="Pfam" id="PF00361">
    <property type="entry name" value="Proton_antipo_M"/>
    <property type="match status" value="1"/>
</dbReference>
<keyword evidence="5" id="KW-0560">Oxidoreductase</keyword>
<feature type="transmembrane region" description="Helical" evidence="8">
    <location>
        <begin position="101"/>
        <end position="118"/>
    </location>
</feature>
<dbReference type="InterPro" id="IPR003918">
    <property type="entry name" value="NADH_UbQ_OxRdtase"/>
</dbReference>
<accession>A0A850TD88</accession>
<evidence type="ECO:0000256" key="3">
    <source>
        <dbReference type="ARBA" id="ARBA00022692"/>
    </source>
</evidence>
<dbReference type="GO" id="GO:0005886">
    <property type="term" value="C:plasma membrane"/>
    <property type="evidence" value="ECO:0007669"/>
    <property type="project" value="UniProtKB-SubCell"/>
</dbReference>
<feature type="transmembrane region" description="Helical" evidence="8">
    <location>
        <begin position="153"/>
        <end position="172"/>
    </location>
</feature>
<feature type="transmembrane region" description="Helical" evidence="8">
    <location>
        <begin position="543"/>
        <end position="561"/>
    </location>
</feature>
<feature type="transmembrane region" description="Helical" evidence="8">
    <location>
        <begin position="271"/>
        <end position="290"/>
    </location>
</feature>
<evidence type="ECO:0000256" key="6">
    <source>
        <dbReference type="ARBA" id="ARBA00023136"/>
    </source>
</evidence>
<feature type="transmembrane region" description="Helical" evidence="8">
    <location>
        <begin position="222"/>
        <end position="240"/>
    </location>
</feature>
<feature type="transmembrane region" description="Helical" evidence="8">
    <location>
        <begin position="424"/>
        <end position="451"/>
    </location>
</feature>
<dbReference type="PANTHER" id="PTHR42682:SF4">
    <property type="entry name" value="NADH-UBIQUINONE_PLASTOQUINONE"/>
    <property type="match status" value="1"/>
</dbReference>
<evidence type="ECO:0000256" key="2">
    <source>
        <dbReference type="ARBA" id="ARBA00022475"/>
    </source>
</evidence>
<dbReference type="NCBIfam" id="NF009310">
    <property type="entry name" value="PRK12668.1"/>
    <property type="match status" value="1"/>
</dbReference>
<organism evidence="10 11">
    <name type="scientific">Desulfobacter latus</name>
    <dbReference type="NCBI Taxonomy" id="2292"/>
    <lineage>
        <taxon>Bacteria</taxon>
        <taxon>Pseudomonadati</taxon>
        <taxon>Thermodesulfobacteriota</taxon>
        <taxon>Desulfobacteria</taxon>
        <taxon>Desulfobacterales</taxon>
        <taxon>Desulfobacteraceae</taxon>
        <taxon>Desulfobacter</taxon>
    </lineage>
</organism>
<feature type="domain" description="NADH:quinone oxidoreductase/Mrp antiporter transmembrane" evidence="9">
    <location>
        <begin position="117"/>
        <end position="377"/>
    </location>
</feature>
<proteinExistence type="predicted"/>
<dbReference type="PRINTS" id="PR01437">
    <property type="entry name" value="NUOXDRDTASE4"/>
</dbReference>
<keyword evidence="6 8" id="KW-0472">Membrane</keyword>
<protein>
    <submittedName>
        <fullName evidence="10">Na(+)/H(+) antiporter subunit D</fullName>
    </submittedName>
</protein>
<feature type="transmembrane region" description="Helical" evidence="8">
    <location>
        <begin position="302"/>
        <end position="320"/>
    </location>
</feature>
<evidence type="ECO:0000256" key="7">
    <source>
        <dbReference type="RuleBase" id="RU000320"/>
    </source>
</evidence>
<keyword evidence="3 7" id="KW-0812">Transmembrane</keyword>
<sequence>MAADTALATDLMPALIFMVGGLLVPFFKGRAKSVYMLLIPVVGFLNLIHIPLGDHHHLFFGDFNLVLLHVDRLSLLFGYIFHIIAFITVIYILGFKNDVEYVAGFFYAGAALGAIFAGDLFIFFVFWEALTLGSVMLIWARKTPKAQAAGFRYLLVHAFGGLVLLAGIVFHYSHTGSLEMSLMTLSGPGSWLMFFGIGINCAWPILHPWLTDAYPEATIGGAVFLSAFTTKTAVYALARLYPGTDLLIWIGVGMAAFPIFYAVIENDLRRVLAYSLINQVGFMVVGIGIGTELAVNGACAHAFNDILFKGLLFMTMGAVMHRTGKINATDLGGLYKSMPWTCLFCIVGAASISAFPLFSGFVSKSMVMSAVAHMSHNPGQGALVFVWLVLLFAAAGVFHHAGIKIPFFAFFGHDAGHRVKEAPLNMLIAMGIAAFLCVFIGTFPQYLYSVLPFPVDYEPYSISHVLTQTELLFFSALAFCLLLLSGIYPAEQRAVNLDADWSYRIGGKKLYHILAGILNPLNTGCEKVVRSVASASAFIFKDAPARIALFVSVNIWLVFGIRGRYLELRKSRLYNDAMEGTMPIGLGAATAVGFFILIYILN</sequence>
<dbReference type="EMBL" id="JACADJ010000032">
    <property type="protein sequence ID" value="NWH05386.1"/>
    <property type="molecule type" value="Genomic_DNA"/>
</dbReference>
<dbReference type="GO" id="GO:0008137">
    <property type="term" value="F:NADH dehydrogenase (ubiquinone) activity"/>
    <property type="evidence" value="ECO:0007669"/>
    <property type="project" value="InterPro"/>
</dbReference>
<feature type="transmembrane region" description="Helical" evidence="8">
    <location>
        <begin position="6"/>
        <end position="27"/>
    </location>
</feature>
<dbReference type="GO" id="GO:0016491">
    <property type="term" value="F:oxidoreductase activity"/>
    <property type="evidence" value="ECO:0007669"/>
    <property type="project" value="UniProtKB-KW"/>
</dbReference>
<evidence type="ECO:0000256" key="8">
    <source>
        <dbReference type="SAM" id="Phobius"/>
    </source>
</evidence>
<keyword evidence="4 8" id="KW-1133">Transmembrane helix</keyword>
<feature type="transmembrane region" description="Helical" evidence="8">
    <location>
        <begin position="382"/>
        <end position="403"/>
    </location>
</feature>
<dbReference type="PANTHER" id="PTHR42682">
    <property type="entry name" value="HYDROGENASE-4 COMPONENT F"/>
    <property type="match status" value="1"/>
</dbReference>
<feature type="transmembrane region" description="Helical" evidence="8">
    <location>
        <begin position="124"/>
        <end position="141"/>
    </location>
</feature>
<gene>
    <name evidence="10" type="ORF">HXW94_10375</name>
</gene>
<evidence type="ECO:0000256" key="5">
    <source>
        <dbReference type="ARBA" id="ARBA00023002"/>
    </source>
</evidence>
<keyword evidence="11" id="KW-1185">Reference proteome</keyword>
<feature type="transmembrane region" description="Helical" evidence="8">
    <location>
        <begin position="340"/>
        <end position="362"/>
    </location>
</feature>
<dbReference type="InterPro" id="IPR052175">
    <property type="entry name" value="ComplexI-like_HydComp"/>
</dbReference>
<evidence type="ECO:0000259" key="9">
    <source>
        <dbReference type="Pfam" id="PF00361"/>
    </source>
</evidence>
<dbReference type="Proteomes" id="UP000553343">
    <property type="component" value="Unassembled WGS sequence"/>
</dbReference>
<feature type="transmembrane region" description="Helical" evidence="8">
    <location>
        <begin position="471"/>
        <end position="490"/>
    </location>
</feature>
<reference evidence="10 11" key="1">
    <citation type="submission" date="2020-06" db="EMBL/GenBank/DDBJ databases">
        <title>High-quality draft genome of sulfate reducer Desulfobacter latus type strain AcrS2 isolated from marine sediment.</title>
        <authorList>
            <person name="Hoppe M."/>
            <person name="Larsen C.K."/>
            <person name="Marshall I.P.G."/>
            <person name="Schramm A."/>
            <person name="Marietou A.G."/>
        </authorList>
    </citation>
    <scope>NUCLEOTIDE SEQUENCE [LARGE SCALE GENOMIC DNA]</scope>
    <source>
        <strain evidence="10 11">AcRS2</strain>
    </source>
</reference>
<feature type="transmembrane region" description="Helical" evidence="8">
    <location>
        <begin position="246"/>
        <end position="264"/>
    </location>
</feature>
<dbReference type="AlphaFoldDB" id="A0A850TD88"/>
<evidence type="ECO:0000313" key="10">
    <source>
        <dbReference type="EMBL" id="NWH05386.1"/>
    </source>
</evidence>
<feature type="transmembrane region" description="Helical" evidence="8">
    <location>
        <begin position="73"/>
        <end position="94"/>
    </location>
</feature>
<evidence type="ECO:0000256" key="4">
    <source>
        <dbReference type="ARBA" id="ARBA00022989"/>
    </source>
</evidence>
<evidence type="ECO:0000313" key="11">
    <source>
        <dbReference type="Proteomes" id="UP000553343"/>
    </source>
</evidence>